<name>A0A2J8AJC8_9CHLO</name>
<protein>
    <submittedName>
        <fullName evidence="2">Uncharacterized protein</fullName>
    </submittedName>
</protein>
<sequence length="101" mass="10139">PASPPAAQRLPPAGPFTHSQRLARPTAGPARPHPPLPGLRGLAAALGALVGGRTHAAAAGDRWAGTGPAAAGCRAARGRRAAHNRSIAARVDREQLAGDEL</sequence>
<evidence type="ECO:0000313" key="2">
    <source>
        <dbReference type="EMBL" id="PNH12619.1"/>
    </source>
</evidence>
<evidence type="ECO:0000256" key="1">
    <source>
        <dbReference type="SAM" id="MobiDB-lite"/>
    </source>
</evidence>
<comment type="caution">
    <text evidence="2">The sequence shown here is derived from an EMBL/GenBank/DDBJ whole genome shotgun (WGS) entry which is preliminary data.</text>
</comment>
<evidence type="ECO:0000313" key="3">
    <source>
        <dbReference type="Proteomes" id="UP000236333"/>
    </source>
</evidence>
<feature type="region of interest" description="Disordered" evidence="1">
    <location>
        <begin position="1"/>
        <end position="39"/>
    </location>
</feature>
<dbReference type="Proteomes" id="UP000236333">
    <property type="component" value="Unassembled WGS sequence"/>
</dbReference>
<proteinExistence type="predicted"/>
<dbReference type="AlphaFoldDB" id="A0A2J8AJC8"/>
<dbReference type="EMBL" id="PGGS01000006">
    <property type="protein sequence ID" value="PNH12619.1"/>
    <property type="molecule type" value="Genomic_DNA"/>
</dbReference>
<feature type="non-terminal residue" evidence="2">
    <location>
        <position position="101"/>
    </location>
</feature>
<keyword evidence="3" id="KW-1185">Reference proteome</keyword>
<reference evidence="2 3" key="1">
    <citation type="journal article" date="2017" name="Mol. Biol. Evol.">
        <title>The 4-celled Tetrabaena socialis nuclear genome reveals the essential components for genetic control of cell number at the origin of multicellularity in the volvocine lineage.</title>
        <authorList>
            <person name="Featherston J."/>
            <person name="Arakaki Y."/>
            <person name="Hanschen E.R."/>
            <person name="Ferris P.J."/>
            <person name="Michod R.E."/>
            <person name="Olson B.J.S.C."/>
            <person name="Nozaki H."/>
            <person name="Durand P.M."/>
        </authorList>
    </citation>
    <scope>NUCLEOTIDE SEQUENCE [LARGE SCALE GENOMIC DNA]</scope>
    <source>
        <strain evidence="2 3">NIES-571</strain>
    </source>
</reference>
<gene>
    <name evidence="2" type="ORF">TSOC_000434</name>
</gene>
<accession>A0A2J8AJC8</accession>
<feature type="non-terminal residue" evidence="2">
    <location>
        <position position="1"/>
    </location>
</feature>
<organism evidence="2 3">
    <name type="scientific">Tetrabaena socialis</name>
    <dbReference type="NCBI Taxonomy" id="47790"/>
    <lineage>
        <taxon>Eukaryota</taxon>
        <taxon>Viridiplantae</taxon>
        <taxon>Chlorophyta</taxon>
        <taxon>core chlorophytes</taxon>
        <taxon>Chlorophyceae</taxon>
        <taxon>CS clade</taxon>
        <taxon>Chlamydomonadales</taxon>
        <taxon>Tetrabaenaceae</taxon>
        <taxon>Tetrabaena</taxon>
    </lineage>
</organism>